<dbReference type="EMBL" id="QYBA01000128">
    <property type="protein sequence ID" value="TKY91799.1"/>
    <property type="molecule type" value="Genomic_DNA"/>
</dbReference>
<evidence type="ECO:0000313" key="1">
    <source>
        <dbReference type="EMBL" id="TKY91799.1"/>
    </source>
</evidence>
<gene>
    <name evidence="1" type="ORF">C5S46_03930</name>
</gene>
<name>A0AC61SAV6_9EURY</name>
<protein>
    <submittedName>
        <fullName evidence="1">Uncharacterized protein</fullName>
    </submittedName>
</protein>
<reference evidence="1" key="1">
    <citation type="submission" date="2018-09" db="EMBL/GenBank/DDBJ databases">
        <title>A genomic encyclopedia of anaerobic methanotrophic archaea.</title>
        <authorList>
            <person name="Skennerton C.T."/>
            <person name="Chadwick G.L."/>
            <person name="Laso-Perez R."/>
            <person name="Leu A.O."/>
            <person name="Speth D.R."/>
            <person name="Yu H."/>
            <person name="Morgan-Lang C."/>
            <person name="Hatzenpichler R."/>
            <person name="Goudeau D."/>
            <person name="Malmstrom R."/>
            <person name="Woyke T."/>
            <person name="Hallam S."/>
            <person name="Tyson G.W."/>
            <person name="Wegener G."/>
            <person name="Boetius A."/>
            <person name="Orphan V.J."/>
        </authorList>
    </citation>
    <scope>NUCLEOTIDE SEQUENCE</scope>
    <source>
        <strain evidence="1">CONS3730D10UFb2</strain>
    </source>
</reference>
<proteinExistence type="predicted"/>
<dbReference type="Proteomes" id="UP000315423">
    <property type="component" value="Unassembled WGS sequence"/>
</dbReference>
<sequence>MIGDKGNVDFDSPIPMIESQQDLFIKFMKTIFNPVKKIETDNFRTERIGEKIFWRRWDDPNEIAMLLNVNIELEKVCELLGRTWMSVDIKRGEIVPELMRWVDSKGYNLINGDIKEIIKEYLEEKKEIPKKKRASKSSCNKEINRLTDKIDKLDVRLESIRLRNRIGIINPKDEEKILDTIKEIKDIEYGLAVVNRKKTTISPH</sequence>
<accession>A0AC61SAV6</accession>
<organism evidence="1 2">
    <name type="scientific">Candidatus Methanomarinus sp</name>
    <dbReference type="NCBI Taxonomy" id="3386244"/>
    <lineage>
        <taxon>Archaea</taxon>
        <taxon>Methanobacteriati</taxon>
        <taxon>Methanobacteriota</taxon>
        <taxon>Stenosarchaea group</taxon>
        <taxon>Methanomicrobia</taxon>
        <taxon>Methanosarcinales</taxon>
        <taxon>ANME-2 cluster</taxon>
        <taxon>Candidatus Methanocomedenaceae</taxon>
        <taxon>Candidatus Methanomarinus</taxon>
    </lineage>
</organism>
<evidence type="ECO:0000313" key="2">
    <source>
        <dbReference type="Proteomes" id="UP000315423"/>
    </source>
</evidence>
<comment type="caution">
    <text evidence="1">The sequence shown here is derived from an EMBL/GenBank/DDBJ whole genome shotgun (WGS) entry which is preliminary data.</text>
</comment>